<sequence>MVCDGTLRQVKKKEMERERLLPDMQAGFREGRGTMDNVYILYQGRNSRYNDRYLRIVGEEEPQYLTSKNQRRNIKRSRKGSRVDVGRATG</sequence>
<name>A0AA38M866_9CUCU</name>
<evidence type="ECO:0000256" key="1">
    <source>
        <dbReference type="SAM" id="MobiDB-lite"/>
    </source>
</evidence>
<dbReference type="Proteomes" id="UP001168821">
    <property type="component" value="Unassembled WGS sequence"/>
</dbReference>
<proteinExistence type="predicted"/>
<evidence type="ECO:0000313" key="3">
    <source>
        <dbReference type="Proteomes" id="UP001168821"/>
    </source>
</evidence>
<evidence type="ECO:0000313" key="2">
    <source>
        <dbReference type="EMBL" id="KAJ3646689.1"/>
    </source>
</evidence>
<dbReference type="AlphaFoldDB" id="A0AA38M866"/>
<dbReference type="EMBL" id="JALNTZ010000007">
    <property type="protein sequence ID" value="KAJ3646689.1"/>
    <property type="molecule type" value="Genomic_DNA"/>
</dbReference>
<feature type="compositionally biased region" description="Basic and acidic residues" evidence="1">
    <location>
        <begin position="81"/>
        <end position="90"/>
    </location>
</feature>
<accession>A0AA38M866</accession>
<keyword evidence="3" id="KW-1185">Reference proteome</keyword>
<protein>
    <submittedName>
        <fullName evidence="2">Uncharacterized protein</fullName>
    </submittedName>
</protein>
<feature type="compositionally biased region" description="Basic residues" evidence="1">
    <location>
        <begin position="69"/>
        <end position="80"/>
    </location>
</feature>
<reference evidence="2" key="1">
    <citation type="journal article" date="2023" name="G3 (Bethesda)">
        <title>Whole genome assemblies of Zophobas morio and Tenebrio molitor.</title>
        <authorList>
            <person name="Kaur S."/>
            <person name="Stinson S.A."/>
            <person name="diCenzo G.C."/>
        </authorList>
    </citation>
    <scope>NUCLEOTIDE SEQUENCE</scope>
    <source>
        <strain evidence="2">QUZm001</strain>
    </source>
</reference>
<organism evidence="2 3">
    <name type="scientific">Zophobas morio</name>
    <dbReference type="NCBI Taxonomy" id="2755281"/>
    <lineage>
        <taxon>Eukaryota</taxon>
        <taxon>Metazoa</taxon>
        <taxon>Ecdysozoa</taxon>
        <taxon>Arthropoda</taxon>
        <taxon>Hexapoda</taxon>
        <taxon>Insecta</taxon>
        <taxon>Pterygota</taxon>
        <taxon>Neoptera</taxon>
        <taxon>Endopterygota</taxon>
        <taxon>Coleoptera</taxon>
        <taxon>Polyphaga</taxon>
        <taxon>Cucujiformia</taxon>
        <taxon>Tenebrionidae</taxon>
        <taxon>Zophobas</taxon>
    </lineage>
</organism>
<gene>
    <name evidence="2" type="ORF">Zmor_024265</name>
</gene>
<comment type="caution">
    <text evidence="2">The sequence shown here is derived from an EMBL/GenBank/DDBJ whole genome shotgun (WGS) entry which is preliminary data.</text>
</comment>
<feature type="region of interest" description="Disordered" evidence="1">
    <location>
        <begin position="65"/>
        <end position="90"/>
    </location>
</feature>